<dbReference type="EMBL" id="JACMSC010000014">
    <property type="protein sequence ID" value="KAG6491352.1"/>
    <property type="molecule type" value="Genomic_DNA"/>
</dbReference>
<protein>
    <recommendedName>
        <fullName evidence="10">Homeobox domain-containing protein</fullName>
    </recommendedName>
</protein>
<comment type="similarity">
    <text evidence="2">Belongs to the TALE/BELL homeobox family.</text>
</comment>
<reference evidence="11 12" key="1">
    <citation type="submission" date="2020-08" db="EMBL/GenBank/DDBJ databases">
        <title>Plant Genome Project.</title>
        <authorList>
            <person name="Zhang R.-G."/>
        </authorList>
    </citation>
    <scope>NUCLEOTIDE SEQUENCE [LARGE SCALE GENOMIC DNA]</scope>
    <source>
        <tissue evidence="11">Rhizome</tissue>
    </source>
</reference>
<dbReference type="Pfam" id="PF07526">
    <property type="entry name" value="POX"/>
    <property type="match status" value="1"/>
</dbReference>
<feature type="region of interest" description="Disordered" evidence="9">
    <location>
        <begin position="138"/>
        <end position="163"/>
    </location>
</feature>
<dbReference type="InterPro" id="IPR006563">
    <property type="entry name" value="POX_dom"/>
</dbReference>
<evidence type="ECO:0000256" key="7">
    <source>
        <dbReference type="ARBA" id="ARBA00023242"/>
    </source>
</evidence>
<dbReference type="GO" id="GO:0006355">
    <property type="term" value="P:regulation of DNA-templated transcription"/>
    <property type="evidence" value="ECO:0007669"/>
    <property type="project" value="InterPro"/>
</dbReference>
<feature type="domain" description="Homeobox" evidence="10">
    <location>
        <begin position="291"/>
        <end position="332"/>
    </location>
</feature>
<proteinExistence type="inferred from homology"/>
<evidence type="ECO:0000256" key="6">
    <source>
        <dbReference type="ARBA" id="ARBA00023163"/>
    </source>
</evidence>
<comment type="subcellular location">
    <subcellularLocation>
        <location evidence="1 8">Nucleus</location>
    </subcellularLocation>
</comment>
<evidence type="ECO:0000256" key="9">
    <source>
        <dbReference type="SAM" id="MobiDB-lite"/>
    </source>
</evidence>
<evidence type="ECO:0000256" key="5">
    <source>
        <dbReference type="ARBA" id="ARBA00023155"/>
    </source>
</evidence>
<keyword evidence="5 8" id="KW-0371">Homeobox</keyword>
<dbReference type="SUPFAM" id="SSF46689">
    <property type="entry name" value="Homeodomain-like"/>
    <property type="match status" value="1"/>
</dbReference>
<dbReference type="InterPro" id="IPR001356">
    <property type="entry name" value="HD"/>
</dbReference>
<dbReference type="Pfam" id="PF05920">
    <property type="entry name" value="Homeobox_KN"/>
    <property type="match status" value="1"/>
</dbReference>
<dbReference type="GO" id="GO:0005634">
    <property type="term" value="C:nucleus"/>
    <property type="evidence" value="ECO:0007669"/>
    <property type="project" value="UniProtKB-SubCell"/>
</dbReference>
<comment type="caution">
    <text evidence="11">The sequence shown here is derived from an EMBL/GenBank/DDBJ whole genome shotgun (WGS) entry which is preliminary data.</text>
</comment>
<dbReference type="InterPro" id="IPR008422">
    <property type="entry name" value="KN_HD"/>
</dbReference>
<dbReference type="SMART" id="SM00389">
    <property type="entry name" value="HOX"/>
    <property type="match status" value="1"/>
</dbReference>
<feature type="DNA-binding region" description="Homeobox" evidence="8">
    <location>
        <begin position="293"/>
        <end position="333"/>
    </location>
</feature>
<evidence type="ECO:0000313" key="12">
    <source>
        <dbReference type="Proteomes" id="UP000734854"/>
    </source>
</evidence>
<feature type="compositionally biased region" description="Low complexity" evidence="9">
    <location>
        <begin position="348"/>
        <end position="358"/>
    </location>
</feature>
<evidence type="ECO:0000256" key="2">
    <source>
        <dbReference type="ARBA" id="ARBA00006454"/>
    </source>
</evidence>
<keyword evidence="3" id="KW-0805">Transcription regulation</keyword>
<dbReference type="Proteomes" id="UP000734854">
    <property type="component" value="Unassembled WGS sequence"/>
</dbReference>
<feature type="region of interest" description="Disordered" evidence="9">
    <location>
        <begin position="341"/>
        <end position="375"/>
    </location>
</feature>
<organism evidence="11 12">
    <name type="scientific">Zingiber officinale</name>
    <name type="common">Ginger</name>
    <name type="synonym">Amomum zingiber</name>
    <dbReference type="NCBI Taxonomy" id="94328"/>
    <lineage>
        <taxon>Eukaryota</taxon>
        <taxon>Viridiplantae</taxon>
        <taxon>Streptophyta</taxon>
        <taxon>Embryophyta</taxon>
        <taxon>Tracheophyta</taxon>
        <taxon>Spermatophyta</taxon>
        <taxon>Magnoliopsida</taxon>
        <taxon>Liliopsida</taxon>
        <taxon>Zingiberales</taxon>
        <taxon>Zingiberaceae</taxon>
        <taxon>Zingiber</taxon>
    </lineage>
</organism>
<dbReference type="Gene3D" id="1.10.10.60">
    <property type="entry name" value="Homeodomain-like"/>
    <property type="match status" value="1"/>
</dbReference>
<dbReference type="CDD" id="cd00086">
    <property type="entry name" value="homeodomain"/>
    <property type="match status" value="1"/>
</dbReference>
<accession>A0A8J5FKM2</accession>
<evidence type="ECO:0000256" key="3">
    <source>
        <dbReference type="ARBA" id="ARBA00023015"/>
    </source>
</evidence>
<keyword evidence="7 8" id="KW-0539">Nucleus</keyword>
<dbReference type="SMART" id="SM00574">
    <property type="entry name" value="POX"/>
    <property type="match status" value="1"/>
</dbReference>
<dbReference type="PROSITE" id="PS50071">
    <property type="entry name" value="HOMEOBOX_2"/>
    <property type="match status" value="1"/>
</dbReference>
<sequence length="434" mass="48140">MLKRYIERWELSPISPPPALPFLPEKDMASSSAGLKADRFPGGAGEADQEQGPFLRRPRLCYRHVPQQSRLGKLRFPLEQSRPFSLSLDSPPPPRISRPAFGPFTGYAAVLGRSRFLEPARRLLEEVCRVGQQRRRAGGGGEVSLAVNPAEESPPPPPASPVSRLDSMLDEVYRRYKQYSHQAQAVITSFESIAGLNNAAPYASMALDAMAKHFQCLRNIISGRLHQVNNALDSEGIAGEPIASSIRPNSSGGYFHRPTKVLAAPFAQPNFWRPQRGLPERAVAVLRGWLFEHFLHPYPTDVDKQNLAKETGLTRNQVSNWFINARVRLWKPMVEEVHTLEMRKKSKISQSNSNSSSRQNDHIQKPSLSSTSSGHGNGVLLTLGLHRNDGVRFSESLLGLEDRCDGYLSSALGDHHPEQAVKVSGNRSLHDFVG</sequence>
<evidence type="ECO:0000313" key="11">
    <source>
        <dbReference type="EMBL" id="KAG6491352.1"/>
    </source>
</evidence>
<gene>
    <name evidence="11" type="ORF">ZIOFF_052692</name>
</gene>
<evidence type="ECO:0000256" key="1">
    <source>
        <dbReference type="ARBA" id="ARBA00004123"/>
    </source>
</evidence>
<name>A0A8J5FKM2_ZINOF</name>
<evidence type="ECO:0000256" key="8">
    <source>
        <dbReference type="PROSITE-ProRule" id="PRU00108"/>
    </source>
</evidence>
<dbReference type="PANTHER" id="PTHR11850">
    <property type="entry name" value="HOMEOBOX PROTEIN TRANSCRIPTION FACTORS"/>
    <property type="match status" value="1"/>
</dbReference>
<feature type="region of interest" description="Disordered" evidence="9">
    <location>
        <begin position="12"/>
        <end position="50"/>
    </location>
</feature>
<evidence type="ECO:0000256" key="4">
    <source>
        <dbReference type="ARBA" id="ARBA00023125"/>
    </source>
</evidence>
<dbReference type="AlphaFoldDB" id="A0A8J5FKM2"/>
<dbReference type="InterPro" id="IPR050224">
    <property type="entry name" value="TALE_homeobox"/>
</dbReference>
<evidence type="ECO:0000259" key="10">
    <source>
        <dbReference type="PROSITE" id="PS50071"/>
    </source>
</evidence>
<keyword evidence="6" id="KW-0804">Transcription</keyword>
<keyword evidence="12" id="KW-1185">Reference proteome</keyword>
<keyword evidence="4 8" id="KW-0238">DNA-binding</keyword>
<dbReference type="GO" id="GO:0003677">
    <property type="term" value="F:DNA binding"/>
    <property type="evidence" value="ECO:0007669"/>
    <property type="project" value="UniProtKB-UniRule"/>
</dbReference>
<dbReference type="InterPro" id="IPR009057">
    <property type="entry name" value="Homeodomain-like_sf"/>
</dbReference>